<keyword evidence="3 6" id="KW-0812">Transmembrane</keyword>
<reference evidence="7" key="1">
    <citation type="journal article" date="2021" name="Nat. Commun.">
        <title>Genetic determinants of endophytism in the Arabidopsis root mycobiome.</title>
        <authorList>
            <person name="Mesny F."/>
            <person name="Miyauchi S."/>
            <person name="Thiergart T."/>
            <person name="Pickel B."/>
            <person name="Atanasova L."/>
            <person name="Karlsson M."/>
            <person name="Huettel B."/>
            <person name="Barry K.W."/>
            <person name="Haridas S."/>
            <person name="Chen C."/>
            <person name="Bauer D."/>
            <person name="Andreopoulos W."/>
            <person name="Pangilinan J."/>
            <person name="LaButti K."/>
            <person name="Riley R."/>
            <person name="Lipzen A."/>
            <person name="Clum A."/>
            <person name="Drula E."/>
            <person name="Henrissat B."/>
            <person name="Kohler A."/>
            <person name="Grigoriev I.V."/>
            <person name="Martin F.M."/>
            <person name="Hacquard S."/>
        </authorList>
    </citation>
    <scope>NUCLEOTIDE SEQUENCE</scope>
    <source>
        <strain evidence="7">MPI-CAGE-AT-0023</strain>
    </source>
</reference>
<proteinExistence type="predicted"/>
<evidence type="ECO:0000313" key="7">
    <source>
        <dbReference type="EMBL" id="KAH7216980.1"/>
    </source>
</evidence>
<dbReference type="EMBL" id="JAGMUX010000029">
    <property type="protein sequence ID" value="KAH7216980.1"/>
    <property type="molecule type" value="Genomic_DNA"/>
</dbReference>
<name>A0A9P9G015_FUSRE</name>
<sequence>MLIATSSPTVQYVGVFLGAAGIYPTVPNTLSWLNNNTEGSLKRAFVLGVVVGWVNLNGMVSSNIYLLREKPRYYTKHAVVFGYLVVFLLGGSIIMHLGLRKINKDRSLGKMDAKWDSLSDEQKLVEGDLRPDFKYTL</sequence>
<comment type="caution">
    <text evidence="7">The sequence shown here is derived from an EMBL/GenBank/DDBJ whole genome shotgun (WGS) entry which is preliminary data.</text>
</comment>
<dbReference type="PANTHER" id="PTHR43791">
    <property type="entry name" value="PERMEASE-RELATED"/>
    <property type="match status" value="1"/>
</dbReference>
<evidence type="ECO:0000256" key="3">
    <source>
        <dbReference type="ARBA" id="ARBA00022692"/>
    </source>
</evidence>
<evidence type="ECO:0000256" key="5">
    <source>
        <dbReference type="ARBA" id="ARBA00023136"/>
    </source>
</evidence>
<dbReference type="PANTHER" id="PTHR43791:SF19">
    <property type="entry name" value="TRANSPORTER, PUTATIVE (AFU_ORTHOLOGUE AFUA_1G01812)-RELATED"/>
    <property type="match status" value="1"/>
</dbReference>
<dbReference type="GeneID" id="70224378"/>
<evidence type="ECO:0000256" key="4">
    <source>
        <dbReference type="ARBA" id="ARBA00022989"/>
    </source>
</evidence>
<dbReference type="RefSeq" id="XP_046041961.1">
    <property type="nucleotide sequence ID" value="XM_046194424.1"/>
</dbReference>
<dbReference type="GO" id="GO:0016020">
    <property type="term" value="C:membrane"/>
    <property type="evidence" value="ECO:0007669"/>
    <property type="project" value="UniProtKB-SubCell"/>
</dbReference>
<keyword evidence="2" id="KW-0813">Transport</keyword>
<dbReference type="AlphaFoldDB" id="A0A9P9G015"/>
<evidence type="ECO:0000256" key="6">
    <source>
        <dbReference type="SAM" id="Phobius"/>
    </source>
</evidence>
<keyword evidence="4 6" id="KW-1133">Transmembrane helix</keyword>
<organism evidence="7 8">
    <name type="scientific">Fusarium redolens</name>
    <dbReference type="NCBI Taxonomy" id="48865"/>
    <lineage>
        <taxon>Eukaryota</taxon>
        <taxon>Fungi</taxon>
        <taxon>Dikarya</taxon>
        <taxon>Ascomycota</taxon>
        <taxon>Pezizomycotina</taxon>
        <taxon>Sordariomycetes</taxon>
        <taxon>Hypocreomycetidae</taxon>
        <taxon>Hypocreales</taxon>
        <taxon>Nectriaceae</taxon>
        <taxon>Fusarium</taxon>
        <taxon>Fusarium redolens species complex</taxon>
    </lineage>
</organism>
<gene>
    <name evidence="7" type="ORF">BKA55DRAFT_585243</name>
</gene>
<comment type="subcellular location">
    <subcellularLocation>
        <location evidence="1">Membrane</location>
        <topology evidence="1">Multi-pass membrane protein</topology>
    </subcellularLocation>
</comment>
<feature type="transmembrane region" description="Helical" evidence="6">
    <location>
        <begin position="78"/>
        <end position="99"/>
    </location>
</feature>
<evidence type="ECO:0000256" key="2">
    <source>
        <dbReference type="ARBA" id="ARBA00022448"/>
    </source>
</evidence>
<keyword evidence="8" id="KW-1185">Reference proteome</keyword>
<feature type="transmembrane region" description="Helical" evidence="6">
    <location>
        <begin position="12"/>
        <end position="33"/>
    </location>
</feature>
<dbReference type="GO" id="GO:0022857">
    <property type="term" value="F:transmembrane transporter activity"/>
    <property type="evidence" value="ECO:0007669"/>
    <property type="project" value="TreeGrafter"/>
</dbReference>
<keyword evidence="5 6" id="KW-0472">Membrane</keyword>
<evidence type="ECO:0000256" key="1">
    <source>
        <dbReference type="ARBA" id="ARBA00004141"/>
    </source>
</evidence>
<evidence type="ECO:0008006" key="9">
    <source>
        <dbReference type="Google" id="ProtNLM"/>
    </source>
</evidence>
<dbReference type="InterPro" id="IPR036259">
    <property type="entry name" value="MFS_trans_sf"/>
</dbReference>
<accession>A0A9P9G015</accession>
<evidence type="ECO:0000313" key="8">
    <source>
        <dbReference type="Proteomes" id="UP000720189"/>
    </source>
</evidence>
<dbReference type="OrthoDB" id="2962993at2759"/>
<feature type="transmembrane region" description="Helical" evidence="6">
    <location>
        <begin position="45"/>
        <end position="66"/>
    </location>
</feature>
<protein>
    <recommendedName>
        <fullName evidence="9">Allantoate permease</fullName>
    </recommendedName>
</protein>
<dbReference type="SUPFAM" id="SSF103473">
    <property type="entry name" value="MFS general substrate transporter"/>
    <property type="match status" value="1"/>
</dbReference>
<dbReference type="Proteomes" id="UP000720189">
    <property type="component" value="Unassembled WGS sequence"/>
</dbReference>